<dbReference type="Pfam" id="PF16661">
    <property type="entry name" value="Lactamase_B_6"/>
    <property type="match status" value="1"/>
</dbReference>
<dbReference type="Pfam" id="PF10996">
    <property type="entry name" value="Beta-Casp"/>
    <property type="match status" value="1"/>
</dbReference>
<sequence length="1230" mass="136321">MLEYTVEQITIATWQVDEFHCLLDCGWSDGLDKEYVKRLTQWTRHIDAVLLSHQSLRHLGLLPFLVGSCGLKCPVYATTPVYKMGQLTLYDFYQSMYASEDFTAFTLDDVDAAFDLVVQVKYQQTINLPGRGRGLCITPLPSGHTLGGTIWKLVKEDTDIVYAVDFNHKKERHLNGATFDACMRPHLLIMDASNTMYTHPRRKDRDETLRHCILKTLRRGGNILVAVDTAGRCLEVAHFLEQCWLNQDSGMMAYGLAMLSFVAFNVVDFAKSMVEWMSEKVMRTFEDQRTNPFHFRHVQLCHTLEQLDTVPEPKVVLASASDLSCGFARQLFAEWADSDLNTVILTSRESCVVSEEPGDYTLLGRLIGLARGDAAARQGLPTSSTGTLVLPLSLSQRVSQAQYEQLKNEVPRIRNAVQVGSTILPSSASSSGALDVGAAIIPMPEGMDESGNTPGDDQNTDTDERIIANVVQSSRVAGQVFRLSTTSDVNMDGSTSPPPPSAPFTLTTVQHTEHETSLLGLTSSFAHQPPTQSRRNNTLLNMDSMVDHHQFSQLTAPSGTQLTVGRHQPGYDIYPGLHNHAGGQFFRMTKRTQLLFPQVDRKIHWDEYGGHVDRDLFNSEDKLDSNTCTELKQKNQKISQPILEDTTPSSLISPSILECLASRNFQFDDPETKTHVITHQLEIPLRCELLFLDYEGRSDGEAMKRIVVGLRPQELILVGNSRADTEQLAVYCRTVMLLASNLVHIPSACSVINCTKEGDIYQARMKDSLVSSLRFTKIRDYELAWVEANIDLTDNAPADPDHSESASDNLNLPNASGDDNPPSPLKTRSSLAADRLPVLGLPTGPVGAHKTVFVNEPKLSDLKQLLLANGLVAEFVSGVLVVDNCVAIKRSEAGKLLLEGLLSRTYFTVYRLVSKLQKRESGLDALRDSILEIQAPFAGQHRCQEDSLTFEELSKRVENHPRGWLILCLAAENKELEQLQVENRTLLDSLDKHQSALDLIMKKYRLQVSQLMQTNRMEKLISTNGSRLENVAKGSTGTFHLRSDDMFSDERVVRAEPVINRSHKDDEGPSTTEPTTAMLSARVSTLASIARDVCNSGDLYTIQLEAELHRLRSENAGLRELLTISSDFAVDPTDFIKSASSADRAVPGSSSAQPSLRVDLSVLSPNQNSSNVGLHHPSKLTNLVRALDDFIPYNTSQRGRSPSDLSSGRSEDDNDYDDDVTVADGSESSD</sequence>
<feature type="compositionally biased region" description="Acidic residues" evidence="8">
    <location>
        <begin position="1212"/>
        <end position="1230"/>
    </location>
</feature>
<keyword evidence="4 6" id="KW-0694">RNA-binding</keyword>
<dbReference type="InterPro" id="IPR022712">
    <property type="entry name" value="Beta_Casp"/>
</dbReference>
<dbReference type="FunFam" id="3.60.15.10:FF:000008">
    <property type="entry name" value="Cleavage and polyadenylation specificity factor subunit 2"/>
    <property type="match status" value="1"/>
</dbReference>
<name>A0A1S8X5B2_OPIVI</name>
<evidence type="ECO:0000256" key="1">
    <source>
        <dbReference type="ARBA" id="ARBA00004123"/>
    </source>
</evidence>
<keyword evidence="7" id="KW-0175">Coiled coil</keyword>
<evidence type="ECO:0000256" key="7">
    <source>
        <dbReference type="SAM" id="Coils"/>
    </source>
</evidence>
<keyword evidence="3 6" id="KW-0507">mRNA processing</keyword>
<dbReference type="InterPro" id="IPR025069">
    <property type="entry name" value="Cpsf2_C"/>
</dbReference>
<dbReference type="GO" id="GO:0006398">
    <property type="term" value="P:mRNA 3'-end processing by stem-loop binding and cleavage"/>
    <property type="evidence" value="ECO:0007669"/>
    <property type="project" value="InterPro"/>
</dbReference>
<keyword evidence="11" id="KW-1185">Reference proteome</keyword>
<dbReference type="AlphaFoldDB" id="A0A1S8X5B2"/>
<dbReference type="InterPro" id="IPR027075">
    <property type="entry name" value="CPSF2"/>
</dbReference>
<dbReference type="PANTHER" id="PTHR45922">
    <property type="entry name" value="CLEAVAGE AND POLYADENYLATION SPECIFICITY FACTOR SUBUNIT 2"/>
    <property type="match status" value="1"/>
</dbReference>
<dbReference type="Pfam" id="PF13299">
    <property type="entry name" value="CPSF100_C"/>
    <property type="match status" value="1"/>
</dbReference>
<dbReference type="InterPro" id="IPR036866">
    <property type="entry name" value="RibonucZ/Hydroxyglut_hydro"/>
</dbReference>
<reference evidence="10 11" key="1">
    <citation type="submission" date="2015-03" db="EMBL/GenBank/DDBJ databases">
        <title>Draft genome of the nematode, Opisthorchis viverrini.</title>
        <authorList>
            <person name="Mitreva M."/>
        </authorList>
    </citation>
    <scope>NUCLEOTIDE SEQUENCE [LARGE SCALE GENOMIC DNA]</scope>
    <source>
        <strain evidence="10">Khon Kaen</strain>
    </source>
</reference>
<dbReference type="CDD" id="cd16293">
    <property type="entry name" value="CPSF2-like_MBL-fold"/>
    <property type="match status" value="1"/>
</dbReference>
<evidence type="ECO:0000256" key="6">
    <source>
        <dbReference type="RuleBase" id="RU365006"/>
    </source>
</evidence>
<gene>
    <name evidence="10" type="ORF">X801_02447</name>
</gene>
<evidence type="ECO:0000256" key="5">
    <source>
        <dbReference type="ARBA" id="ARBA00023242"/>
    </source>
</evidence>
<evidence type="ECO:0000256" key="8">
    <source>
        <dbReference type="SAM" id="MobiDB-lite"/>
    </source>
</evidence>
<dbReference type="InterPro" id="IPR035639">
    <property type="entry name" value="CPSF2_MBL"/>
</dbReference>
<evidence type="ECO:0000313" key="10">
    <source>
        <dbReference type="EMBL" id="OON21653.1"/>
    </source>
</evidence>
<feature type="compositionally biased region" description="Polar residues" evidence="8">
    <location>
        <begin position="1193"/>
        <end position="1208"/>
    </location>
</feature>
<accession>A0A1S8X5B2</accession>
<feature type="domain" description="Beta-Casp" evidence="9">
    <location>
        <begin position="233"/>
        <end position="367"/>
    </location>
</feature>
<evidence type="ECO:0000259" key="9">
    <source>
        <dbReference type="SMART" id="SM01027"/>
    </source>
</evidence>
<comment type="subcellular location">
    <subcellularLocation>
        <location evidence="1 6">Nucleus</location>
    </subcellularLocation>
</comment>
<protein>
    <recommendedName>
        <fullName evidence="6">Cleavage and polyadenylation specificity factor subunit 2</fullName>
    </recommendedName>
    <alternativeName>
        <fullName evidence="6">Cleavage and polyadenylation specificity factor 100 kDa subunit</fullName>
    </alternativeName>
</protein>
<dbReference type="GO" id="GO:0003723">
    <property type="term" value="F:RNA binding"/>
    <property type="evidence" value="ECO:0007669"/>
    <property type="project" value="UniProtKB-KW"/>
</dbReference>
<proteinExistence type="inferred from homology"/>
<dbReference type="Gene3D" id="3.60.15.10">
    <property type="entry name" value="Ribonuclease Z/Hydroxyacylglutathione hydrolase-like"/>
    <property type="match status" value="1"/>
</dbReference>
<dbReference type="SUPFAM" id="SSF56281">
    <property type="entry name" value="Metallo-hydrolase/oxidoreductase"/>
    <property type="match status" value="1"/>
</dbReference>
<keyword evidence="5 6" id="KW-0539">Nucleus</keyword>
<evidence type="ECO:0000313" key="11">
    <source>
        <dbReference type="Proteomes" id="UP000243686"/>
    </source>
</evidence>
<evidence type="ECO:0000256" key="2">
    <source>
        <dbReference type="ARBA" id="ARBA00010624"/>
    </source>
</evidence>
<dbReference type="InterPro" id="IPR001279">
    <property type="entry name" value="Metallo-B-lactamas"/>
</dbReference>
<organism evidence="10 11">
    <name type="scientific">Opisthorchis viverrini</name>
    <name type="common">Southeast Asian liver fluke</name>
    <dbReference type="NCBI Taxonomy" id="6198"/>
    <lineage>
        <taxon>Eukaryota</taxon>
        <taxon>Metazoa</taxon>
        <taxon>Spiralia</taxon>
        <taxon>Lophotrochozoa</taxon>
        <taxon>Platyhelminthes</taxon>
        <taxon>Trematoda</taxon>
        <taxon>Digenea</taxon>
        <taxon>Opisthorchiida</taxon>
        <taxon>Opisthorchiata</taxon>
        <taxon>Opisthorchiidae</taxon>
        <taxon>Opisthorchis</taxon>
    </lineage>
</organism>
<feature type="region of interest" description="Disordered" evidence="8">
    <location>
        <begin position="1192"/>
        <end position="1230"/>
    </location>
</feature>
<comment type="similarity">
    <text evidence="2 6">Belongs to the metallo-beta-lactamase superfamily. RNA-metabolizing metallo-beta-lactamase-like family. CPSF2/YSH1 subfamily.</text>
</comment>
<feature type="coiled-coil region" evidence="7">
    <location>
        <begin position="969"/>
        <end position="996"/>
    </location>
</feature>
<dbReference type="GO" id="GO:0005847">
    <property type="term" value="C:mRNA cleavage and polyadenylation specificity factor complex"/>
    <property type="evidence" value="ECO:0007669"/>
    <property type="project" value="InterPro"/>
</dbReference>
<dbReference type="Proteomes" id="UP000243686">
    <property type="component" value="Unassembled WGS sequence"/>
</dbReference>
<evidence type="ECO:0000256" key="4">
    <source>
        <dbReference type="ARBA" id="ARBA00022884"/>
    </source>
</evidence>
<dbReference type="EMBL" id="KV892044">
    <property type="protein sequence ID" value="OON21653.1"/>
    <property type="molecule type" value="Genomic_DNA"/>
</dbReference>
<dbReference type="SMART" id="SM01027">
    <property type="entry name" value="Beta-Casp"/>
    <property type="match status" value="1"/>
</dbReference>
<dbReference type="PANTHER" id="PTHR45922:SF1">
    <property type="entry name" value="CLEAVAGE AND POLYADENYLATION SPECIFICITY FACTOR SUBUNIT 2"/>
    <property type="match status" value="1"/>
</dbReference>
<feature type="region of interest" description="Disordered" evidence="8">
    <location>
        <begin position="796"/>
        <end position="828"/>
    </location>
</feature>
<evidence type="ECO:0000256" key="3">
    <source>
        <dbReference type="ARBA" id="ARBA00022664"/>
    </source>
</evidence>